<dbReference type="PANTHER" id="PTHR46300:SF2">
    <property type="entry name" value="CYTOCHROME P450 MONOOXYGENASE ALNH-RELATED"/>
    <property type="match status" value="1"/>
</dbReference>
<evidence type="ECO:0000256" key="5">
    <source>
        <dbReference type="ARBA" id="ARBA00022692"/>
    </source>
</evidence>
<dbReference type="InterPro" id="IPR036396">
    <property type="entry name" value="Cyt_P450_sf"/>
</dbReference>
<dbReference type="GO" id="GO:0020037">
    <property type="term" value="F:heme binding"/>
    <property type="evidence" value="ECO:0007669"/>
    <property type="project" value="InterPro"/>
</dbReference>
<keyword evidence="13" id="KW-1185">Reference proteome</keyword>
<evidence type="ECO:0000256" key="1">
    <source>
        <dbReference type="ARBA" id="ARBA00001971"/>
    </source>
</evidence>
<keyword evidence="9" id="KW-0408">Iron</keyword>
<sequence>MTFFPDAQKTAQAGIDVVVGSDCLPTFADRDSLPYTKTLAKEVLRYNVVVPTAIPYRVTEHGWMLHSKRLPDNT</sequence>
<dbReference type="Gene3D" id="1.10.630.10">
    <property type="entry name" value="Cytochrome P450"/>
    <property type="match status" value="1"/>
</dbReference>
<dbReference type="Pfam" id="PF00067">
    <property type="entry name" value="p450"/>
    <property type="match status" value="1"/>
</dbReference>
<evidence type="ECO:0000256" key="8">
    <source>
        <dbReference type="ARBA" id="ARBA00023002"/>
    </source>
</evidence>
<keyword evidence="7" id="KW-1133">Transmembrane helix</keyword>
<comment type="caution">
    <text evidence="12">The sequence shown here is derived from an EMBL/GenBank/DDBJ whole genome shotgun (WGS) entry which is preliminary data.</text>
</comment>
<keyword evidence="5" id="KW-0812">Transmembrane</keyword>
<comment type="similarity">
    <text evidence="3">Belongs to the cytochrome P450 family.</text>
</comment>
<evidence type="ECO:0000313" key="12">
    <source>
        <dbReference type="EMBL" id="KAG1804496.1"/>
    </source>
</evidence>
<dbReference type="Proteomes" id="UP000807769">
    <property type="component" value="Unassembled WGS sequence"/>
</dbReference>
<keyword evidence="11" id="KW-0472">Membrane</keyword>
<dbReference type="GeneID" id="64635156"/>
<keyword evidence="4" id="KW-0349">Heme</keyword>
<dbReference type="EMBL" id="JABBWG010000057">
    <property type="protein sequence ID" value="KAG1804496.1"/>
    <property type="molecule type" value="Genomic_DNA"/>
</dbReference>
<dbReference type="InterPro" id="IPR050364">
    <property type="entry name" value="Cytochrome_P450_fung"/>
</dbReference>
<reference evidence="12" key="1">
    <citation type="journal article" date="2020" name="New Phytol.">
        <title>Comparative genomics reveals dynamic genome evolution in host specialist ectomycorrhizal fungi.</title>
        <authorList>
            <person name="Lofgren L.A."/>
            <person name="Nguyen N.H."/>
            <person name="Vilgalys R."/>
            <person name="Ruytinx J."/>
            <person name="Liao H.L."/>
            <person name="Branco S."/>
            <person name="Kuo A."/>
            <person name="LaButti K."/>
            <person name="Lipzen A."/>
            <person name="Andreopoulos W."/>
            <person name="Pangilinan J."/>
            <person name="Riley R."/>
            <person name="Hundley H."/>
            <person name="Na H."/>
            <person name="Barry K."/>
            <person name="Grigoriev I.V."/>
            <person name="Stajich J.E."/>
            <person name="Kennedy P.G."/>
        </authorList>
    </citation>
    <scope>NUCLEOTIDE SEQUENCE</scope>
    <source>
        <strain evidence="12">MN1</strain>
    </source>
</reference>
<gene>
    <name evidence="12" type="ORF">BJ212DRAFT_1486621</name>
</gene>
<evidence type="ECO:0000256" key="7">
    <source>
        <dbReference type="ARBA" id="ARBA00022989"/>
    </source>
</evidence>
<evidence type="ECO:0000256" key="11">
    <source>
        <dbReference type="ARBA" id="ARBA00023136"/>
    </source>
</evidence>
<proteinExistence type="inferred from homology"/>
<keyword evidence="6" id="KW-0479">Metal-binding</keyword>
<dbReference type="OrthoDB" id="2789670at2759"/>
<dbReference type="InterPro" id="IPR001128">
    <property type="entry name" value="Cyt_P450"/>
</dbReference>
<organism evidence="12 13">
    <name type="scientific">Suillus subaureus</name>
    <dbReference type="NCBI Taxonomy" id="48587"/>
    <lineage>
        <taxon>Eukaryota</taxon>
        <taxon>Fungi</taxon>
        <taxon>Dikarya</taxon>
        <taxon>Basidiomycota</taxon>
        <taxon>Agaricomycotina</taxon>
        <taxon>Agaricomycetes</taxon>
        <taxon>Agaricomycetidae</taxon>
        <taxon>Boletales</taxon>
        <taxon>Suillineae</taxon>
        <taxon>Suillaceae</taxon>
        <taxon>Suillus</taxon>
    </lineage>
</organism>
<evidence type="ECO:0000256" key="2">
    <source>
        <dbReference type="ARBA" id="ARBA00004167"/>
    </source>
</evidence>
<protein>
    <submittedName>
        <fullName evidence="12">Uncharacterized protein</fullName>
    </submittedName>
</protein>
<dbReference type="GO" id="GO:0016705">
    <property type="term" value="F:oxidoreductase activity, acting on paired donors, with incorporation or reduction of molecular oxygen"/>
    <property type="evidence" value="ECO:0007669"/>
    <property type="project" value="InterPro"/>
</dbReference>
<dbReference type="GO" id="GO:0005506">
    <property type="term" value="F:iron ion binding"/>
    <property type="evidence" value="ECO:0007669"/>
    <property type="project" value="InterPro"/>
</dbReference>
<accession>A0A9P7J5Y1</accession>
<dbReference type="GO" id="GO:0016020">
    <property type="term" value="C:membrane"/>
    <property type="evidence" value="ECO:0007669"/>
    <property type="project" value="UniProtKB-SubCell"/>
</dbReference>
<comment type="subcellular location">
    <subcellularLocation>
        <location evidence="2">Membrane</location>
        <topology evidence="2">Single-pass membrane protein</topology>
    </subcellularLocation>
</comment>
<comment type="cofactor">
    <cofactor evidence="1">
        <name>heme</name>
        <dbReference type="ChEBI" id="CHEBI:30413"/>
    </cofactor>
</comment>
<evidence type="ECO:0000256" key="10">
    <source>
        <dbReference type="ARBA" id="ARBA00023033"/>
    </source>
</evidence>
<evidence type="ECO:0000256" key="9">
    <source>
        <dbReference type="ARBA" id="ARBA00023004"/>
    </source>
</evidence>
<dbReference type="AlphaFoldDB" id="A0A9P7J5Y1"/>
<evidence type="ECO:0000256" key="4">
    <source>
        <dbReference type="ARBA" id="ARBA00022617"/>
    </source>
</evidence>
<evidence type="ECO:0000256" key="3">
    <source>
        <dbReference type="ARBA" id="ARBA00010617"/>
    </source>
</evidence>
<dbReference type="PANTHER" id="PTHR46300">
    <property type="entry name" value="P450, PUTATIVE (EUROFUNG)-RELATED-RELATED"/>
    <property type="match status" value="1"/>
</dbReference>
<dbReference type="RefSeq" id="XP_041186976.1">
    <property type="nucleotide sequence ID" value="XM_041341140.1"/>
</dbReference>
<dbReference type="SUPFAM" id="SSF48264">
    <property type="entry name" value="Cytochrome P450"/>
    <property type="match status" value="1"/>
</dbReference>
<name>A0A9P7J5Y1_9AGAM</name>
<keyword evidence="8" id="KW-0560">Oxidoreductase</keyword>
<evidence type="ECO:0000313" key="13">
    <source>
        <dbReference type="Proteomes" id="UP000807769"/>
    </source>
</evidence>
<keyword evidence="10" id="KW-0503">Monooxygenase</keyword>
<dbReference type="GO" id="GO:0004497">
    <property type="term" value="F:monooxygenase activity"/>
    <property type="evidence" value="ECO:0007669"/>
    <property type="project" value="UniProtKB-KW"/>
</dbReference>
<evidence type="ECO:0000256" key="6">
    <source>
        <dbReference type="ARBA" id="ARBA00022723"/>
    </source>
</evidence>